<dbReference type="AlphaFoldDB" id="A0A010RJB0"/>
<name>A0A010RJB0_9PEZI</name>
<keyword evidence="2" id="KW-0812">Transmembrane</keyword>
<protein>
    <submittedName>
        <fullName evidence="3">Cysteine protease</fullName>
    </submittedName>
</protein>
<evidence type="ECO:0000313" key="4">
    <source>
        <dbReference type="Proteomes" id="UP000020467"/>
    </source>
</evidence>
<comment type="caution">
    <text evidence="3">The sequence shown here is derived from an EMBL/GenBank/DDBJ whole genome shotgun (WGS) entry which is preliminary data.</text>
</comment>
<dbReference type="KEGG" id="cfj:CFIO01_08272"/>
<evidence type="ECO:0000256" key="2">
    <source>
        <dbReference type="SAM" id="Phobius"/>
    </source>
</evidence>
<accession>A0A010RJB0</accession>
<dbReference type="GO" id="GO:0006508">
    <property type="term" value="P:proteolysis"/>
    <property type="evidence" value="ECO:0007669"/>
    <property type="project" value="UniProtKB-KW"/>
</dbReference>
<feature type="region of interest" description="Disordered" evidence="1">
    <location>
        <begin position="1"/>
        <end position="22"/>
    </location>
</feature>
<sequence length="591" mass="65804">MVGSKTFEQSPPLTASDSAELHTKRSNTPALLVRRSSLMSKFPESSSSAYVLDWETDKCKQRLLNHAEDLLREAVGRRRLTIVQGLPLDLVQVLRDSLGVNPGFLEAHAGRRRHRPSRNDEGSSFVSFAYPELVKTTRGNYGPDPGYKPSARQSDLVDVMDEAPFHMMSRDGQAVMFCHASLWMSSKADVLFLDRPIWNDPSSQVQKARRPLSVTRSWQSKIDESQMDGTSVWNVLIAEGDELPGLEDSLLRTFRHSNVTRQTLPDILCEAVHDKWLDFFETLPSCAQPGSLQDSGLYWQATESLEQNLDLAQDQARQPLLGGGGGGMRHPDWRSLLERLQRRVAISKLGSTSRPQTAWPRTQPTTAALQTRDVNMPMQGTSNQPYSDAMAADSGKEANQRALDRVTYLGGILLPFTVVSAILSMNEEYSPNAPRFWVFWVSSIGAAILCLLIIYLDQLRCLEVYFEVAAAGTVESFFPSSKTHTAAATTNGISLMSMPPQSRWRRQQATEMYMDMAEPGGGDVEVMADSAVNPTMVVQQGRDGSNPKAWRRRQLGWGGAVKKVVGYYRWTGGKPVQISPYGSERLQMKTI</sequence>
<feature type="compositionally biased region" description="Polar residues" evidence="1">
    <location>
        <begin position="1"/>
        <end position="17"/>
    </location>
</feature>
<dbReference type="GO" id="GO:0008233">
    <property type="term" value="F:peptidase activity"/>
    <property type="evidence" value="ECO:0007669"/>
    <property type="project" value="UniProtKB-KW"/>
</dbReference>
<evidence type="ECO:0000256" key="1">
    <source>
        <dbReference type="SAM" id="MobiDB-lite"/>
    </source>
</evidence>
<reference evidence="3 4" key="1">
    <citation type="submission" date="2014-02" db="EMBL/GenBank/DDBJ databases">
        <title>The genome sequence of Colletotrichum fioriniae PJ7.</title>
        <authorList>
            <person name="Baroncelli R."/>
            <person name="Thon M.R."/>
        </authorList>
    </citation>
    <scope>NUCLEOTIDE SEQUENCE [LARGE SCALE GENOMIC DNA]</scope>
    <source>
        <strain evidence="3 4">PJ7</strain>
    </source>
</reference>
<dbReference type="STRING" id="1445577.A0A010RJB0"/>
<dbReference type="EMBL" id="JARH01000441">
    <property type="protein sequence ID" value="EXF80466.1"/>
    <property type="molecule type" value="Genomic_DNA"/>
</dbReference>
<evidence type="ECO:0000313" key="3">
    <source>
        <dbReference type="EMBL" id="EXF80466.1"/>
    </source>
</evidence>
<keyword evidence="3" id="KW-0645">Protease</keyword>
<keyword evidence="2" id="KW-1133">Transmembrane helix</keyword>
<organism evidence="3 4">
    <name type="scientific">Colletotrichum fioriniae PJ7</name>
    <dbReference type="NCBI Taxonomy" id="1445577"/>
    <lineage>
        <taxon>Eukaryota</taxon>
        <taxon>Fungi</taxon>
        <taxon>Dikarya</taxon>
        <taxon>Ascomycota</taxon>
        <taxon>Pezizomycotina</taxon>
        <taxon>Sordariomycetes</taxon>
        <taxon>Hypocreomycetidae</taxon>
        <taxon>Glomerellales</taxon>
        <taxon>Glomerellaceae</taxon>
        <taxon>Colletotrichum</taxon>
        <taxon>Colletotrichum acutatum species complex</taxon>
    </lineage>
</organism>
<dbReference type="Gene3D" id="1.20.58.340">
    <property type="entry name" value="Magnesium transport protein CorA, transmembrane region"/>
    <property type="match status" value="1"/>
</dbReference>
<proteinExistence type="predicted"/>
<feature type="transmembrane region" description="Helical" evidence="2">
    <location>
        <begin position="406"/>
        <end position="425"/>
    </location>
</feature>
<keyword evidence="2" id="KW-0472">Membrane</keyword>
<dbReference type="Proteomes" id="UP000020467">
    <property type="component" value="Unassembled WGS sequence"/>
</dbReference>
<dbReference type="HOGENOM" id="CLU_474870_0_0_1"/>
<keyword evidence="3" id="KW-0378">Hydrolase</keyword>
<dbReference type="eggNOG" id="ENOG502RS82">
    <property type="taxonomic scope" value="Eukaryota"/>
</dbReference>
<gene>
    <name evidence="3" type="ORF">CFIO01_08272</name>
</gene>
<feature type="transmembrane region" description="Helical" evidence="2">
    <location>
        <begin position="437"/>
        <end position="456"/>
    </location>
</feature>
<keyword evidence="4" id="KW-1185">Reference proteome</keyword>
<dbReference type="OrthoDB" id="5428055at2759"/>